<proteinExistence type="predicted"/>
<dbReference type="RefSeq" id="WP_344593549.1">
    <property type="nucleotide sequence ID" value="NZ_BAAARW010000022.1"/>
</dbReference>
<evidence type="ECO:0000313" key="4">
    <source>
        <dbReference type="EMBL" id="GAA2437743.1"/>
    </source>
</evidence>
<protein>
    <submittedName>
        <fullName evidence="4">Methylaspartate mutase</fullName>
    </submittedName>
</protein>
<name>A0ABP5WZM9_9ACTN</name>
<sequence>MRAEAPPEAPPPSYVPSFGGFVAGHARAGRLVVQPRMGFGSPEAMRRGLLAVRDADACAAGTITLDSYTRVGAHDRAARALATGADLNGYPLVAHTVQATLAVVDGVVGDGFPVQVRHGSALPSAIVRTALRCGLTATEGGPVSYCLPYSRVPLADAIGDWRTTCELLARTPGAHLESFGGCMLGQLCPPSLPVALSVLEGLFFRWHGLRSVSLSYAQQTNHDQDAEAVAALRLLAEEFLGDLDWHVVLYTYMGVFPRTARGAAALLEESVRLAVATRAERLILKTRAEATRIPTIEDNVVALEEAHAAALRLPEPRRPAPGPDVVRGTEVYREARTLLECVLDLSDDIGAAFVSAFSRGYLDVPYCLHPDNRNRARTFLDRDGRLRWASVGRMPLEPPPRVQDGSGTAPESTELLRMLHWVRERFDNAPSGPRK</sequence>
<evidence type="ECO:0000256" key="3">
    <source>
        <dbReference type="ARBA" id="ARBA00023285"/>
    </source>
</evidence>
<dbReference type="EMBL" id="BAAARW010000022">
    <property type="protein sequence ID" value="GAA2437743.1"/>
    <property type="molecule type" value="Genomic_DNA"/>
</dbReference>
<organism evidence="4 5">
    <name type="scientific">Actinomadura vinacea</name>
    <dbReference type="NCBI Taxonomy" id="115336"/>
    <lineage>
        <taxon>Bacteria</taxon>
        <taxon>Bacillati</taxon>
        <taxon>Actinomycetota</taxon>
        <taxon>Actinomycetes</taxon>
        <taxon>Streptosporangiales</taxon>
        <taxon>Thermomonosporaceae</taxon>
        <taxon>Actinomadura</taxon>
    </lineage>
</organism>
<dbReference type="InterPro" id="IPR016176">
    <property type="entry name" value="Cbl-dep_enz_cat"/>
</dbReference>
<keyword evidence="3" id="KW-0170">Cobalt</keyword>
<evidence type="ECO:0000256" key="1">
    <source>
        <dbReference type="ARBA" id="ARBA00022628"/>
    </source>
</evidence>
<dbReference type="Proteomes" id="UP001501231">
    <property type="component" value="Unassembled WGS sequence"/>
</dbReference>
<dbReference type="Gene3D" id="3.20.20.240">
    <property type="entry name" value="Methylmalonyl-CoA mutase"/>
    <property type="match status" value="1"/>
</dbReference>
<keyword evidence="2" id="KW-0413">Isomerase</keyword>
<evidence type="ECO:0000313" key="5">
    <source>
        <dbReference type="Proteomes" id="UP001501231"/>
    </source>
</evidence>
<evidence type="ECO:0000256" key="2">
    <source>
        <dbReference type="ARBA" id="ARBA00023235"/>
    </source>
</evidence>
<keyword evidence="1" id="KW-0846">Cobalamin</keyword>
<gene>
    <name evidence="4" type="ORF">GCM10010191_60920</name>
</gene>
<dbReference type="PIRSF" id="PIRSF001495">
    <property type="entry name" value="Met_asp_mut_epsi"/>
    <property type="match status" value="1"/>
</dbReference>
<dbReference type="SUPFAM" id="SSF51703">
    <property type="entry name" value="Cobalamin (vitamin B12)-dependent enzymes"/>
    <property type="match status" value="1"/>
</dbReference>
<accession>A0ABP5WZM9</accession>
<dbReference type="InterPro" id="IPR006396">
    <property type="entry name" value="Glu_mut_E"/>
</dbReference>
<comment type="caution">
    <text evidence="4">The sequence shown here is derived from an EMBL/GenBank/DDBJ whole genome shotgun (WGS) entry which is preliminary data.</text>
</comment>
<keyword evidence="5" id="KW-1185">Reference proteome</keyword>
<reference evidence="5" key="1">
    <citation type="journal article" date="2019" name="Int. J. Syst. Evol. Microbiol.">
        <title>The Global Catalogue of Microorganisms (GCM) 10K type strain sequencing project: providing services to taxonomists for standard genome sequencing and annotation.</title>
        <authorList>
            <consortium name="The Broad Institute Genomics Platform"/>
            <consortium name="The Broad Institute Genome Sequencing Center for Infectious Disease"/>
            <person name="Wu L."/>
            <person name="Ma J."/>
        </authorList>
    </citation>
    <scope>NUCLEOTIDE SEQUENCE [LARGE SCALE GENOMIC DNA]</scope>
    <source>
        <strain evidence="5">JCM 3325</strain>
    </source>
</reference>
<dbReference type="Pfam" id="PF06368">
    <property type="entry name" value="Met_asp_mut_E"/>
    <property type="match status" value="1"/>
</dbReference>